<dbReference type="PANTHER" id="PTHR38098:SF1">
    <property type="entry name" value="LPS-ASSEMBLY LIPOPROTEIN LPTE"/>
    <property type="match status" value="1"/>
</dbReference>
<dbReference type="OrthoDB" id="5298094at2"/>
<keyword evidence="8" id="KW-1185">Reference proteome</keyword>
<comment type="similarity">
    <text evidence="6">Belongs to the LptE lipoprotein family.</text>
</comment>
<dbReference type="PROSITE" id="PS51257">
    <property type="entry name" value="PROKAR_LIPOPROTEIN"/>
    <property type="match status" value="1"/>
</dbReference>
<reference evidence="7 8" key="1">
    <citation type="submission" date="2015-07" db="EMBL/GenBank/DDBJ databases">
        <title>Draft genome sequence of the Amantichitinum ursilacus IGB-41, a new chitin-degrading bacterium.</title>
        <authorList>
            <person name="Kirstahler P."/>
            <person name="Guenther M."/>
            <person name="Grumaz C."/>
            <person name="Rupp S."/>
            <person name="Zibek S."/>
            <person name="Sohn K."/>
        </authorList>
    </citation>
    <scope>NUCLEOTIDE SEQUENCE [LARGE SCALE GENOMIC DNA]</scope>
    <source>
        <strain evidence="7 8">IGB-41</strain>
    </source>
</reference>
<keyword evidence="4 6" id="KW-0998">Cell outer membrane</keyword>
<dbReference type="Gene3D" id="3.30.160.150">
    <property type="entry name" value="Lipoprotein like domain"/>
    <property type="match status" value="1"/>
</dbReference>
<organism evidence="7 8">
    <name type="scientific">Amantichitinum ursilacus</name>
    <dbReference type="NCBI Taxonomy" id="857265"/>
    <lineage>
        <taxon>Bacteria</taxon>
        <taxon>Pseudomonadati</taxon>
        <taxon>Pseudomonadota</taxon>
        <taxon>Betaproteobacteria</taxon>
        <taxon>Neisseriales</taxon>
        <taxon>Chitinibacteraceae</taxon>
        <taxon>Amantichitinum</taxon>
    </lineage>
</organism>
<dbReference type="Proteomes" id="UP000037939">
    <property type="component" value="Unassembled WGS sequence"/>
</dbReference>
<keyword evidence="3 6" id="KW-0564">Palmitate</keyword>
<sequence length="172" mass="18631">MTQTLRRITAVLLLALLTACGFHLRGKGDTAGFAYPQVYVEGGGGTAEQLRSYLPLLDGIKVSKTPVENATAKVVIIGEKVDNIVLTINSSGQATEYKVVLTVSFSAFRPDATALMTDQKVTLSRSYSYDPNNPIAMNGESDRLVRDMQQDAVQLILRRINAVAARDKANAQ</sequence>
<evidence type="ECO:0000256" key="6">
    <source>
        <dbReference type="HAMAP-Rule" id="MF_01186"/>
    </source>
</evidence>
<comment type="subcellular location">
    <subcellularLocation>
        <location evidence="6">Cell outer membrane</location>
        <topology evidence="6">Lipid-anchor</topology>
    </subcellularLocation>
</comment>
<dbReference type="PANTHER" id="PTHR38098">
    <property type="entry name" value="LPS-ASSEMBLY LIPOPROTEIN LPTE"/>
    <property type="match status" value="1"/>
</dbReference>
<keyword evidence="2 6" id="KW-0472">Membrane</keyword>
<evidence type="ECO:0000256" key="2">
    <source>
        <dbReference type="ARBA" id="ARBA00023136"/>
    </source>
</evidence>
<dbReference type="GO" id="GO:0009279">
    <property type="term" value="C:cell outer membrane"/>
    <property type="evidence" value="ECO:0007669"/>
    <property type="project" value="UniProtKB-SubCell"/>
</dbReference>
<evidence type="ECO:0000313" key="7">
    <source>
        <dbReference type="EMBL" id="KPC50092.1"/>
    </source>
</evidence>
<dbReference type="InterPro" id="IPR007485">
    <property type="entry name" value="LPS_assembly_LptE"/>
</dbReference>
<dbReference type="Pfam" id="PF04390">
    <property type="entry name" value="LptE"/>
    <property type="match status" value="1"/>
</dbReference>
<evidence type="ECO:0000256" key="1">
    <source>
        <dbReference type="ARBA" id="ARBA00022729"/>
    </source>
</evidence>
<comment type="subunit">
    <text evidence="6">Component of the lipopolysaccharide transport and assembly complex. Interacts with LptD.</text>
</comment>
<dbReference type="GO" id="GO:0001530">
    <property type="term" value="F:lipopolysaccharide binding"/>
    <property type="evidence" value="ECO:0007669"/>
    <property type="project" value="TreeGrafter"/>
</dbReference>
<dbReference type="GO" id="GO:0043165">
    <property type="term" value="P:Gram-negative-bacterium-type cell outer membrane assembly"/>
    <property type="evidence" value="ECO:0007669"/>
    <property type="project" value="UniProtKB-UniRule"/>
</dbReference>
<dbReference type="GO" id="GO:1990351">
    <property type="term" value="C:transporter complex"/>
    <property type="evidence" value="ECO:0007669"/>
    <property type="project" value="TreeGrafter"/>
</dbReference>
<keyword evidence="5 6" id="KW-0449">Lipoprotein</keyword>
<evidence type="ECO:0000313" key="8">
    <source>
        <dbReference type="Proteomes" id="UP000037939"/>
    </source>
</evidence>
<keyword evidence="1 6" id="KW-0732">Signal</keyword>
<dbReference type="HAMAP" id="MF_01186">
    <property type="entry name" value="LPS_assembly_LptE"/>
    <property type="match status" value="1"/>
</dbReference>
<name>A0A0N0XGH0_9NEIS</name>
<dbReference type="GO" id="GO:0015920">
    <property type="term" value="P:lipopolysaccharide transport"/>
    <property type="evidence" value="ECO:0007669"/>
    <property type="project" value="TreeGrafter"/>
</dbReference>
<evidence type="ECO:0000256" key="3">
    <source>
        <dbReference type="ARBA" id="ARBA00023139"/>
    </source>
</evidence>
<dbReference type="RefSeq" id="WP_083459361.1">
    <property type="nucleotide sequence ID" value="NZ_LAQT01000032.1"/>
</dbReference>
<dbReference type="EMBL" id="LAQT01000032">
    <property type="protein sequence ID" value="KPC50092.1"/>
    <property type="molecule type" value="Genomic_DNA"/>
</dbReference>
<gene>
    <name evidence="6" type="primary">lptE</name>
    <name evidence="7" type="ORF">WG78_18535</name>
</gene>
<evidence type="ECO:0000256" key="5">
    <source>
        <dbReference type="ARBA" id="ARBA00023288"/>
    </source>
</evidence>
<dbReference type="STRING" id="857265.WG78_18535"/>
<comment type="caution">
    <text evidence="7">The sequence shown here is derived from an EMBL/GenBank/DDBJ whole genome shotgun (WGS) entry which is preliminary data.</text>
</comment>
<evidence type="ECO:0000256" key="4">
    <source>
        <dbReference type="ARBA" id="ARBA00023237"/>
    </source>
</evidence>
<protein>
    <recommendedName>
        <fullName evidence="6">LPS-assembly lipoprotein LptE</fullName>
    </recommendedName>
</protein>
<comment type="function">
    <text evidence="6">Together with LptD, is involved in the assembly of lipopolysaccharide (LPS) at the surface of the outer membrane. Required for the proper assembly of LptD. Binds LPS and may serve as the LPS recognition site at the outer membrane.</text>
</comment>
<proteinExistence type="inferred from homology"/>
<accession>A0A0N0XGH0</accession>
<dbReference type="AlphaFoldDB" id="A0A0N0XGH0"/>